<feature type="signal peptide" evidence="3">
    <location>
        <begin position="1"/>
        <end position="20"/>
    </location>
</feature>
<dbReference type="Pfam" id="PF13458">
    <property type="entry name" value="Peripla_BP_6"/>
    <property type="match status" value="1"/>
</dbReference>
<proteinExistence type="inferred from homology"/>
<dbReference type="InterPro" id="IPR028082">
    <property type="entry name" value="Peripla_BP_I"/>
</dbReference>
<evidence type="ECO:0000256" key="1">
    <source>
        <dbReference type="ARBA" id="ARBA00010062"/>
    </source>
</evidence>
<comment type="similarity">
    <text evidence="1">Belongs to the leucine-binding protein family.</text>
</comment>
<feature type="chain" id="PRO_5022935642" evidence="3">
    <location>
        <begin position="21"/>
        <end position="393"/>
    </location>
</feature>
<reference evidence="5 6" key="1">
    <citation type="submission" date="2019-06" db="EMBL/GenBank/DDBJ databases">
        <title>New taxonomy in bacterial strain CC-CFT640, isolated from vineyard.</title>
        <authorList>
            <person name="Lin S.-Y."/>
            <person name="Tsai C.-F."/>
            <person name="Young C.-C."/>
        </authorList>
    </citation>
    <scope>NUCLEOTIDE SEQUENCE [LARGE SCALE GENOMIC DNA]</scope>
    <source>
        <strain evidence="5 6">CC-CFT640</strain>
    </source>
</reference>
<evidence type="ECO:0000259" key="4">
    <source>
        <dbReference type="Pfam" id="PF13458"/>
    </source>
</evidence>
<dbReference type="Proteomes" id="UP000321638">
    <property type="component" value="Unassembled WGS sequence"/>
</dbReference>
<keyword evidence="2 3" id="KW-0732">Signal</keyword>
<sequence length="393" mass="42696">MEETIAMGLKWAMMAASVVAAVATGAAAQTRGVTKTEILLGMHTDLSGVGATYGVSSSNAVKMRFDEANDAGGINGRKIRLIVEDQGYQVPKAVQACNKLINRDKVFAFVQAAGTPMNNACFKDQLAAEVPNLFPLTASRMMFEPFHRLKFYFAASYFDQIRSAVNYFVKEKGKKAVCVMYQDTDYGKEILDGAETQAKKLGIKLVEATAHKPTDQDFTAPITKLRQAGCDLVLMGTIVRDSIIPYVTARKMGWTDVDFVGSAATYDSVVGAAQGMDGFYAMGLTEMPYADSPVPAIREFVERYKKKFNIDPNIGAVYGHVAADLTVLGLKNAGPDLTLDSFIKGMEAIKGYKDIFNGAEQNFGPQIRQGANSSFLAEVKGGRWTRVTQPLGF</sequence>
<protein>
    <submittedName>
        <fullName evidence="5">ABC transporter substrate-binding protein</fullName>
    </submittedName>
</protein>
<dbReference type="AlphaFoldDB" id="A0A5C8PHH1"/>
<gene>
    <name evidence="5" type="ORF">FHP25_21595</name>
</gene>
<dbReference type="OrthoDB" id="9768099at2"/>
<dbReference type="PANTHER" id="PTHR47235:SF1">
    <property type="entry name" value="BLR6548 PROTEIN"/>
    <property type="match status" value="1"/>
</dbReference>
<dbReference type="InterPro" id="IPR028081">
    <property type="entry name" value="Leu-bd"/>
</dbReference>
<evidence type="ECO:0000256" key="2">
    <source>
        <dbReference type="ARBA" id="ARBA00022729"/>
    </source>
</evidence>
<evidence type="ECO:0000313" key="6">
    <source>
        <dbReference type="Proteomes" id="UP000321638"/>
    </source>
</evidence>
<dbReference type="CDD" id="cd06343">
    <property type="entry name" value="PBP1_ABC_ligand_binding-like"/>
    <property type="match status" value="1"/>
</dbReference>
<dbReference type="SUPFAM" id="SSF53822">
    <property type="entry name" value="Periplasmic binding protein-like I"/>
    <property type="match status" value="1"/>
</dbReference>
<dbReference type="Gene3D" id="3.40.50.2300">
    <property type="match status" value="2"/>
</dbReference>
<dbReference type="EMBL" id="VDUZ01000026">
    <property type="protein sequence ID" value="TXL73282.1"/>
    <property type="molecule type" value="Genomic_DNA"/>
</dbReference>
<comment type="caution">
    <text evidence="5">The sequence shown here is derived from an EMBL/GenBank/DDBJ whole genome shotgun (WGS) entry which is preliminary data.</text>
</comment>
<feature type="domain" description="Leucine-binding protein" evidence="4">
    <location>
        <begin position="38"/>
        <end position="382"/>
    </location>
</feature>
<dbReference type="PANTHER" id="PTHR47235">
    <property type="entry name" value="BLR6548 PROTEIN"/>
    <property type="match status" value="1"/>
</dbReference>
<organism evidence="5 6">
    <name type="scientific">Vineibacter terrae</name>
    <dbReference type="NCBI Taxonomy" id="2586908"/>
    <lineage>
        <taxon>Bacteria</taxon>
        <taxon>Pseudomonadati</taxon>
        <taxon>Pseudomonadota</taxon>
        <taxon>Alphaproteobacteria</taxon>
        <taxon>Hyphomicrobiales</taxon>
        <taxon>Vineibacter</taxon>
    </lineage>
</organism>
<evidence type="ECO:0000313" key="5">
    <source>
        <dbReference type="EMBL" id="TXL73282.1"/>
    </source>
</evidence>
<dbReference type="RefSeq" id="WP_147849052.1">
    <property type="nucleotide sequence ID" value="NZ_VDUZ01000026.1"/>
</dbReference>
<accession>A0A5C8PHH1</accession>
<keyword evidence="6" id="KW-1185">Reference proteome</keyword>
<evidence type="ECO:0000256" key="3">
    <source>
        <dbReference type="SAM" id="SignalP"/>
    </source>
</evidence>
<name>A0A5C8PHH1_9HYPH</name>